<evidence type="ECO:0000256" key="8">
    <source>
        <dbReference type="PROSITE-ProRule" id="PRU00284"/>
    </source>
</evidence>
<feature type="domain" description="HAMP" evidence="12">
    <location>
        <begin position="374"/>
        <end position="427"/>
    </location>
</feature>
<feature type="transmembrane region" description="Helical" evidence="10">
    <location>
        <begin position="353"/>
        <end position="373"/>
    </location>
</feature>
<sequence length="845" mass="89585">MNFMPRFSIAQKLPLALLGSALLVSAGVGMASYMVGSSTVENLSQRQLQTVSSQLSAKITSYFEDVSKDLQITSTSESTQVAMRDLGINWTLFSSAKPPVDPMVAVQTAYIANNPDKENRELLDINPDIKRTNYDFIHQRIHPPFRRQAQVRGYADLMMLDAAGNLIYSVKKRDDLATNFGPEGAGAATGLGRVFAAAMALPEPGQVAFEDFSAYPAAGQSPQSFMASPIYDARNRLIGVLAVALSTAPINAITSQREGLGETGEAFLVGADQTMRSDSPFSEIDDALVTPFANPVVDQALAGEPAAGTSSDYRGLDMILTAQPAGFAGTKWAVVSAIGANEAAAPVTAMRNMIFAIGGALLAIALVAGYFFARSVSRPISRLTHTMASMADGDLSVRVDGGQRHDEIGAMARAVEVFRENGLKVNEMTEAEAARIVRSQAERAAMMQELQRAFGRVVDAAIAGDFTQRVTAEFPDDELNALARSVNALVANVDRGLDETGAVLAALAHTDLTQRMTGDYEGAFARLKTDTNAVADKLTDIVGQLKQTSRTLKTATGEILSGANDLSERTTKQAATIEETSASMEQLASTVLGNAERAREASSVASGVTRTAEEGGAVMHKATEAMERISTSSGKISNIIGLIDDIAFQTNLLALNASVEAARAGEAGKGFAVVAVEVRRLAQSAAGASSEVKALIEQSANEVRGGSRFVSEAAAKLEAMLSAARASSELMNGIAQQSREQAASIDEVNTAVRTMDEMTQHNAALVEQMNASIEQTEAQATQLDRIVDNFTTESRPGQAQDRAPQQPVAARFADGARGLQQKLKTVAKSYLSNGNAAVDKDWGEF</sequence>
<dbReference type="PANTHER" id="PTHR43531">
    <property type="entry name" value="PROTEIN ICFG"/>
    <property type="match status" value="1"/>
</dbReference>
<evidence type="ECO:0000256" key="6">
    <source>
        <dbReference type="ARBA" id="ARBA00023136"/>
    </source>
</evidence>
<dbReference type="Pfam" id="PF18947">
    <property type="entry name" value="HAMP_2"/>
    <property type="match status" value="1"/>
</dbReference>
<evidence type="ECO:0000256" key="10">
    <source>
        <dbReference type="SAM" id="Phobius"/>
    </source>
</evidence>
<dbReference type="InterPro" id="IPR051310">
    <property type="entry name" value="MCP_chemotaxis"/>
</dbReference>
<protein>
    <submittedName>
        <fullName evidence="13">Methyl-accepting chemotaxis protein IV</fullName>
    </submittedName>
</protein>
<dbReference type="Pfam" id="PF00015">
    <property type="entry name" value="MCPsignal"/>
    <property type="match status" value="1"/>
</dbReference>
<dbReference type="PROSITE" id="PS50111">
    <property type="entry name" value="CHEMOTAXIS_TRANSDUC_2"/>
    <property type="match status" value="1"/>
</dbReference>
<dbReference type="Gene3D" id="1.10.287.950">
    <property type="entry name" value="Methyl-accepting chemotaxis protein"/>
    <property type="match status" value="1"/>
</dbReference>
<dbReference type="EMBL" id="UZWD01000013">
    <property type="protein sequence ID" value="VDS03722.1"/>
    <property type="molecule type" value="Genomic_DNA"/>
</dbReference>
<keyword evidence="3" id="KW-0488">Methylation</keyword>
<dbReference type="PRINTS" id="PR00260">
    <property type="entry name" value="CHEMTRNSDUCR"/>
</dbReference>
<evidence type="ECO:0000256" key="1">
    <source>
        <dbReference type="ARBA" id="ARBA00004651"/>
    </source>
</evidence>
<dbReference type="GO" id="GO:0007165">
    <property type="term" value="P:signal transduction"/>
    <property type="evidence" value="ECO:0007669"/>
    <property type="project" value="UniProtKB-KW"/>
</dbReference>
<dbReference type="PROSITE" id="PS50885">
    <property type="entry name" value="HAMP"/>
    <property type="match status" value="2"/>
</dbReference>
<dbReference type="FunFam" id="1.10.287.950:FF:000001">
    <property type="entry name" value="Methyl-accepting chemotaxis sensory transducer"/>
    <property type="match status" value="1"/>
</dbReference>
<keyword evidence="2" id="KW-1003">Cell membrane</keyword>
<dbReference type="CDD" id="cd11386">
    <property type="entry name" value="MCP_signal"/>
    <property type="match status" value="1"/>
</dbReference>
<feature type="domain" description="HAMP" evidence="12">
    <location>
        <begin position="452"/>
        <end position="498"/>
    </location>
</feature>
<keyword evidence="14" id="KW-1185">Reference proteome</keyword>
<dbReference type="InterPro" id="IPR003660">
    <property type="entry name" value="HAMP_dom"/>
</dbReference>
<name>A0A3S4EK38_9HYPH</name>
<proteinExistence type="inferred from homology"/>
<dbReference type="GO" id="GO:0005886">
    <property type="term" value="C:plasma membrane"/>
    <property type="evidence" value="ECO:0007669"/>
    <property type="project" value="UniProtKB-SubCell"/>
</dbReference>
<dbReference type="InterPro" id="IPR004090">
    <property type="entry name" value="Chemotax_Me-accpt_rcpt"/>
</dbReference>
<evidence type="ECO:0000256" key="7">
    <source>
        <dbReference type="ARBA" id="ARBA00029447"/>
    </source>
</evidence>
<keyword evidence="9" id="KW-0175">Coiled coil</keyword>
<dbReference type="PANTHER" id="PTHR43531:SF14">
    <property type="entry name" value="METHYL-ACCEPTING CHEMOTAXIS PROTEIN I-RELATED"/>
    <property type="match status" value="1"/>
</dbReference>
<evidence type="ECO:0000256" key="3">
    <source>
        <dbReference type="ARBA" id="ARBA00022481"/>
    </source>
</evidence>
<reference evidence="13 14" key="1">
    <citation type="submission" date="2018-12" db="EMBL/GenBank/DDBJ databases">
        <authorList>
            <person name="Criscuolo A."/>
        </authorList>
    </citation>
    <scope>NUCLEOTIDE SEQUENCE [LARGE SCALE GENOMIC DNA]</scope>
    <source>
        <strain evidence="13">ACIP1116281</strain>
    </source>
</reference>
<comment type="similarity">
    <text evidence="7">Belongs to the methyl-accepting chemotaxis (MCP) protein family.</text>
</comment>
<keyword evidence="5 10" id="KW-1133">Transmembrane helix</keyword>
<evidence type="ECO:0000313" key="14">
    <source>
        <dbReference type="Proteomes" id="UP000268844"/>
    </source>
</evidence>
<dbReference type="Pfam" id="PF00672">
    <property type="entry name" value="HAMP"/>
    <property type="match status" value="1"/>
</dbReference>
<evidence type="ECO:0000259" key="12">
    <source>
        <dbReference type="PROSITE" id="PS50885"/>
    </source>
</evidence>
<keyword evidence="6 10" id="KW-0472">Membrane</keyword>
<feature type="domain" description="Methyl-accepting transducer" evidence="11">
    <location>
        <begin position="548"/>
        <end position="777"/>
    </location>
</feature>
<evidence type="ECO:0000256" key="5">
    <source>
        <dbReference type="ARBA" id="ARBA00022989"/>
    </source>
</evidence>
<feature type="coiled-coil region" evidence="9">
    <location>
        <begin position="766"/>
        <end position="793"/>
    </location>
</feature>
<dbReference type="GO" id="GO:0004888">
    <property type="term" value="F:transmembrane signaling receptor activity"/>
    <property type="evidence" value="ECO:0007669"/>
    <property type="project" value="InterPro"/>
</dbReference>
<dbReference type="SMART" id="SM00304">
    <property type="entry name" value="HAMP"/>
    <property type="match status" value="2"/>
</dbReference>
<dbReference type="AlphaFoldDB" id="A0A3S4EK38"/>
<dbReference type="Gene3D" id="1.10.8.500">
    <property type="entry name" value="HAMP domain in histidine kinase"/>
    <property type="match status" value="1"/>
</dbReference>
<keyword evidence="4 10" id="KW-0812">Transmembrane</keyword>
<dbReference type="RefSeq" id="WP_223214097.1">
    <property type="nucleotide sequence ID" value="NZ_JBHTMH010000004.1"/>
</dbReference>
<evidence type="ECO:0000256" key="2">
    <source>
        <dbReference type="ARBA" id="ARBA00022475"/>
    </source>
</evidence>
<dbReference type="SUPFAM" id="SSF158472">
    <property type="entry name" value="HAMP domain-like"/>
    <property type="match status" value="1"/>
</dbReference>
<evidence type="ECO:0000313" key="13">
    <source>
        <dbReference type="EMBL" id="VDS03722.1"/>
    </source>
</evidence>
<dbReference type="Gene3D" id="3.30.450.20">
    <property type="entry name" value="PAS domain"/>
    <property type="match status" value="1"/>
</dbReference>
<evidence type="ECO:0000256" key="4">
    <source>
        <dbReference type="ARBA" id="ARBA00022692"/>
    </source>
</evidence>
<dbReference type="SUPFAM" id="SSF58104">
    <property type="entry name" value="Methyl-accepting chemotaxis protein (MCP) signaling domain"/>
    <property type="match status" value="1"/>
</dbReference>
<organism evidence="13 14">
    <name type="scientific">Devosia equisanguinis</name>
    <dbReference type="NCBI Taxonomy" id="2490941"/>
    <lineage>
        <taxon>Bacteria</taxon>
        <taxon>Pseudomonadati</taxon>
        <taxon>Pseudomonadota</taxon>
        <taxon>Alphaproteobacteria</taxon>
        <taxon>Hyphomicrobiales</taxon>
        <taxon>Devosiaceae</taxon>
        <taxon>Devosia</taxon>
    </lineage>
</organism>
<comment type="subcellular location">
    <subcellularLocation>
        <location evidence="1">Cell membrane</location>
        <topology evidence="1">Multi-pass membrane protein</topology>
    </subcellularLocation>
</comment>
<evidence type="ECO:0000256" key="9">
    <source>
        <dbReference type="SAM" id="Coils"/>
    </source>
</evidence>
<dbReference type="Pfam" id="PF02743">
    <property type="entry name" value="dCache_1"/>
    <property type="match status" value="1"/>
</dbReference>
<accession>A0A3S4EK38</accession>
<dbReference type="InterPro" id="IPR033479">
    <property type="entry name" value="dCache_1"/>
</dbReference>
<gene>
    <name evidence="13" type="primary">tap_1</name>
    <name evidence="13" type="ORF">DEVEQU_00850</name>
</gene>
<dbReference type="InterPro" id="IPR004089">
    <property type="entry name" value="MCPsignal_dom"/>
</dbReference>
<dbReference type="SMART" id="SM00283">
    <property type="entry name" value="MA"/>
    <property type="match status" value="1"/>
</dbReference>
<dbReference type="CDD" id="cd18774">
    <property type="entry name" value="PDC2_HK_sensor"/>
    <property type="match status" value="1"/>
</dbReference>
<dbReference type="Proteomes" id="UP000268844">
    <property type="component" value="Unassembled WGS sequence"/>
</dbReference>
<dbReference type="CDD" id="cd06225">
    <property type="entry name" value="HAMP"/>
    <property type="match status" value="1"/>
</dbReference>
<keyword evidence="8" id="KW-0807">Transducer</keyword>
<evidence type="ECO:0000259" key="11">
    <source>
        <dbReference type="PROSITE" id="PS50111"/>
    </source>
</evidence>
<dbReference type="GO" id="GO:0006935">
    <property type="term" value="P:chemotaxis"/>
    <property type="evidence" value="ECO:0007669"/>
    <property type="project" value="InterPro"/>
</dbReference>